<dbReference type="GO" id="GO:0016787">
    <property type="term" value="F:hydrolase activity"/>
    <property type="evidence" value="ECO:0007669"/>
    <property type="project" value="UniProtKB-KW"/>
</dbReference>
<dbReference type="Pfam" id="PF00135">
    <property type="entry name" value="COesterase"/>
    <property type="match status" value="1"/>
</dbReference>
<dbReference type="InterPro" id="IPR029058">
    <property type="entry name" value="AB_hydrolase_fold"/>
</dbReference>
<protein>
    <recommendedName>
        <fullName evidence="3">Carboxylic ester hydrolase</fullName>
        <ecNumber evidence="3">3.1.1.-</ecNumber>
    </recommendedName>
</protein>
<evidence type="ECO:0000256" key="1">
    <source>
        <dbReference type="ARBA" id="ARBA00005964"/>
    </source>
</evidence>
<dbReference type="ESTHER" id="vera1-c9s8c8">
    <property type="family name" value="Fungal_carboxylesterase_lipase"/>
</dbReference>
<dbReference type="SUPFAM" id="SSF53474">
    <property type="entry name" value="alpha/beta-Hydrolases"/>
    <property type="match status" value="1"/>
</dbReference>
<dbReference type="InterPro" id="IPR050309">
    <property type="entry name" value="Type-B_Carboxylest/Lipase"/>
</dbReference>
<dbReference type="Gene3D" id="3.40.50.1820">
    <property type="entry name" value="alpha/beta hydrolase"/>
    <property type="match status" value="1"/>
</dbReference>
<evidence type="ECO:0000313" key="5">
    <source>
        <dbReference type="EMBL" id="CRJ82891.1"/>
    </source>
</evidence>
<name>A0A0G4KDU4_VERLO</name>
<evidence type="ECO:0000259" key="4">
    <source>
        <dbReference type="Pfam" id="PF00135"/>
    </source>
</evidence>
<accession>A0A0G4KDU4</accession>
<reference evidence="5 6" key="1">
    <citation type="submission" date="2015-05" db="EMBL/GenBank/DDBJ databases">
        <authorList>
            <person name="Wang D.B."/>
            <person name="Wang M."/>
        </authorList>
    </citation>
    <scope>NUCLEOTIDE SEQUENCE [LARGE SCALE GENOMIC DNA]</scope>
    <source>
        <strain evidence="5">VL1</strain>
    </source>
</reference>
<sequence length="602" mass="65389">MMVQGGSSDAHKWDREDAHLLPKASVSFATSSSITKRSVVRLAKMLFGSLTSLLAIGATLHLVEAAASPPKAKTVNGTYVGYDLPEFEQQVFLGVPYAKSPPLSNPEPLTESWKGTRSAQKYGNICPTQSDERIFKAVNATFSHDCLNLNIIRPANVRAGDKLPVAVWLHGGGFFAGFGAESNTNTSYVIRASVENKTPIITITLNYRLGFLGFPGGPQAVAAGITNLGLKDQRIALRWIQENIAAFGGDPAKVTLWGQSAGAISITHQILAYGGEDSGLFRGGIAVSGTAGYGTNSLFPLSTHLTDGYNHIANASGCAGPEIDDSLECLRKIDAFTLYQAGWDAVAAGQSRGEIALYWWPAVDGDFIKEPPVSQLDAGRFPRNINLITGANSDEGLLSIHVHSAGLKTEEQLKDRLHFYFPTARPSTIQKILSAYPVDAPSSPYSLPMKGADGKDPFCEAMKVANLTCEPQTRRMASILGDFAFISRRRHSAESFAKYGVKTYSYRFDTDPTDIPISEVLAPGFATHASEYTYFFGFPPEYNMYERNSPVVNVSSHLRLSRGIVDKLVSYIATGDPNTKKEGMALWSEYAFELDPGSKWRR</sequence>
<keyword evidence="6" id="KW-1185">Reference proteome</keyword>
<comment type="similarity">
    <text evidence="1 3">Belongs to the type-B carboxylesterase/lipase family.</text>
</comment>
<dbReference type="PANTHER" id="PTHR11559">
    <property type="entry name" value="CARBOXYLESTERASE"/>
    <property type="match status" value="1"/>
</dbReference>
<evidence type="ECO:0000313" key="6">
    <source>
        <dbReference type="Proteomes" id="UP000044602"/>
    </source>
</evidence>
<keyword evidence="2 3" id="KW-0378">Hydrolase</keyword>
<gene>
    <name evidence="5" type="ORF">BN1708_009061</name>
</gene>
<feature type="domain" description="Carboxylesterase type B" evidence="4">
    <location>
        <begin position="74"/>
        <end position="590"/>
    </location>
</feature>
<organism evidence="5 6">
    <name type="scientific">Verticillium longisporum</name>
    <name type="common">Verticillium dahliae var. longisporum</name>
    <dbReference type="NCBI Taxonomy" id="100787"/>
    <lineage>
        <taxon>Eukaryota</taxon>
        <taxon>Fungi</taxon>
        <taxon>Dikarya</taxon>
        <taxon>Ascomycota</taxon>
        <taxon>Pezizomycotina</taxon>
        <taxon>Sordariomycetes</taxon>
        <taxon>Hypocreomycetidae</taxon>
        <taxon>Glomerellales</taxon>
        <taxon>Plectosphaerellaceae</taxon>
        <taxon>Verticillium</taxon>
    </lineage>
</organism>
<dbReference type="InterPro" id="IPR002018">
    <property type="entry name" value="CarbesteraseB"/>
</dbReference>
<evidence type="ECO:0000256" key="3">
    <source>
        <dbReference type="RuleBase" id="RU361235"/>
    </source>
</evidence>
<dbReference type="Proteomes" id="UP000044602">
    <property type="component" value="Unassembled WGS sequence"/>
</dbReference>
<dbReference type="STRING" id="100787.A0A0G4KDU4"/>
<dbReference type="AlphaFoldDB" id="A0A0G4KDU4"/>
<evidence type="ECO:0000256" key="2">
    <source>
        <dbReference type="ARBA" id="ARBA00022801"/>
    </source>
</evidence>
<dbReference type="PROSITE" id="PS00122">
    <property type="entry name" value="CARBOXYLESTERASE_B_1"/>
    <property type="match status" value="1"/>
</dbReference>
<dbReference type="InterPro" id="IPR019826">
    <property type="entry name" value="Carboxylesterase_B_AS"/>
</dbReference>
<dbReference type="EC" id="3.1.1.-" evidence="3"/>
<proteinExistence type="inferred from homology"/>
<dbReference type="EMBL" id="CVQH01000114">
    <property type="protein sequence ID" value="CRJ82891.1"/>
    <property type="molecule type" value="Genomic_DNA"/>
</dbReference>